<dbReference type="Proteomes" id="UP000326837">
    <property type="component" value="Chromosome"/>
</dbReference>
<organism evidence="4 5">
    <name type="scientific">Lacipirellula parvula</name>
    <dbReference type="NCBI Taxonomy" id="2650471"/>
    <lineage>
        <taxon>Bacteria</taxon>
        <taxon>Pseudomonadati</taxon>
        <taxon>Planctomycetota</taxon>
        <taxon>Planctomycetia</taxon>
        <taxon>Pirellulales</taxon>
        <taxon>Lacipirellulaceae</taxon>
        <taxon>Lacipirellula</taxon>
    </lineage>
</organism>
<dbReference type="InterPro" id="IPR021309">
    <property type="entry name" value="YgaP-like_TM"/>
</dbReference>
<keyword evidence="4" id="KW-0808">Transferase</keyword>
<dbReference type="Pfam" id="PF11127">
    <property type="entry name" value="YgaP-like_TM"/>
    <property type="match status" value="1"/>
</dbReference>
<dbReference type="AlphaFoldDB" id="A0A5K7XHH5"/>
<dbReference type="PANTHER" id="PTHR43031:SF1">
    <property type="entry name" value="PYRIDINE NUCLEOTIDE-DISULPHIDE OXIDOREDUCTASE"/>
    <property type="match status" value="1"/>
</dbReference>
<evidence type="ECO:0000259" key="3">
    <source>
        <dbReference type="PROSITE" id="PS50206"/>
    </source>
</evidence>
<name>A0A5K7XHH5_9BACT</name>
<gene>
    <name evidence="4" type="ORF">PLANPX_5510</name>
</gene>
<sequence length="178" mass="18710">MSSAQPPQNLPPAEVEQRRRAGQPVPIIDVRTPAEFRGVHAEGAQNIPIDELASRVDDLRQQAAAGPLYLICQGGGRSRRACEQLAAQGFAVVNIDGGTNAWGAAGLPVVRGKATISLERQVRIAAGSLALTGALLAWFVHPAFAWLSAFIGAGLVFAGVTDTCGMGMVLAKMPWNRS</sequence>
<dbReference type="Pfam" id="PF00581">
    <property type="entry name" value="Rhodanese"/>
    <property type="match status" value="1"/>
</dbReference>
<keyword evidence="2" id="KW-0812">Transmembrane</keyword>
<feature type="domain" description="Rhodanese" evidence="3">
    <location>
        <begin position="21"/>
        <end position="111"/>
    </location>
</feature>
<accession>A0A5K7XHH5</accession>
<dbReference type="SUPFAM" id="SSF52821">
    <property type="entry name" value="Rhodanese/Cell cycle control phosphatase"/>
    <property type="match status" value="1"/>
</dbReference>
<feature type="region of interest" description="Disordered" evidence="1">
    <location>
        <begin position="1"/>
        <end position="25"/>
    </location>
</feature>
<dbReference type="GO" id="GO:0016740">
    <property type="term" value="F:transferase activity"/>
    <property type="evidence" value="ECO:0007669"/>
    <property type="project" value="UniProtKB-KW"/>
</dbReference>
<dbReference type="CDD" id="cd00158">
    <property type="entry name" value="RHOD"/>
    <property type="match status" value="1"/>
</dbReference>
<dbReference type="Gene3D" id="3.40.250.10">
    <property type="entry name" value="Rhodanese-like domain"/>
    <property type="match status" value="1"/>
</dbReference>
<dbReference type="InterPro" id="IPR050229">
    <property type="entry name" value="GlpE_sulfurtransferase"/>
</dbReference>
<dbReference type="PROSITE" id="PS50206">
    <property type="entry name" value="RHODANESE_3"/>
    <property type="match status" value="1"/>
</dbReference>
<reference evidence="5" key="1">
    <citation type="submission" date="2019-10" db="EMBL/GenBank/DDBJ databases">
        <title>Lacipirellula parvula gen. nov., sp. nov., representing a lineage of planctomycetes widespread in freshwater anoxic habitats, and description of the family Lacipirellulaceae.</title>
        <authorList>
            <person name="Dedysh S.N."/>
            <person name="Kulichevskaya I.S."/>
            <person name="Beletsky A.V."/>
            <person name="Rakitin A.L."/>
            <person name="Mardanov A.V."/>
            <person name="Ivanova A.A."/>
            <person name="Saltykova V.X."/>
            <person name="Rijpstra W.I.C."/>
            <person name="Sinninghe Damste J.S."/>
            <person name="Ravin N.V."/>
        </authorList>
    </citation>
    <scope>NUCLEOTIDE SEQUENCE [LARGE SCALE GENOMIC DNA]</scope>
    <source>
        <strain evidence="5">PX69</strain>
    </source>
</reference>
<evidence type="ECO:0000256" key="2">
    <source>
        <dbReference type="SAM" id="Phobius"/>
    </source>
</evidence>
<evidence type="ECO:0000313" key="4">
    <source>
        <dbReference type="EMBL" id="BBO35898.1"/>
    </source>
</evidence>
<feature type="transmembrane region" description="Helical" evidence="2">
    <location>
        <begin position="146"/>
        <end position="171"/>
    </location>
</feature>
<evidence type="ECO:0000256" key="1">
    <source>
        <dbReference type="SAM" id="MobiDB-lite"/>
    </source>
</evidence>
<dbReference type="SMART" id="SM00450">
    <property type="entry name" value="RHOD"/>
    <property type="match status" value="1"/>
</dbReference>
<keyword evidence="5" id="KW-1185">Reference proteome</keyword>
<dbReference type="PANTHER" id="PTHR43031">
    <property type="entry name" value="FAD-DEPENDENT OXIDOREDUCTASE"/>
    <property type="match status" value="1"/>
</dbReference>
<evidence type="ECO:0000313" key="5">
    <source>
        <dbReference type="Proteomes" id="UP000326837"/>
    </source>
</evidence>
<keyword evidence="2" id="KW-0472">Membrane</keyword>
<dbReference type="Gene3D" id="6.10.140.1340">
    <property type="match status" value="1"/>
</dbReference>
<dbReference type="InterPro" id="IPR001763">
    <property type="entry name" value="Rhodanese-like_dom"/>
</dbReference>
<keyword evidence="2" id="KW-1133">Transmembrane helix</keyword>
<dbReference type="RefSeq" id="WP_152101175.1">
    <property type="nucleotide sequence ID" value="NZ_AP021861.1"/>
</dbReference>
<protein>
    <submittedName>
        <fullName evidence="4">Rhodanese-related sulfurtransferase</fullName>
    </submittedName>
</protein>
<proteinExistence type="predicted"/>
<dbReference type="KEGG" id="lpav:PLANPX_5510"/>
<dbReference type="EMBL" id="AP021861">
    <property type="protein sequence ID" value="BBO35898.1"/>
    <property type="molecule type" value="Genomic_DNA"/>
</dbReference>
<dbReference type="InterPro" id="IPR036873">
    <property type="entry name" value="Rhodanese-like_dom_sf"/>
</dbReference>
<feature type="transmembrane region" description="Helical" evidence="2">
    <location>
        <begin position="122"/>
        <end position="140"/>
    </location>
</feature>